<accession>A0A8J5MCQ2</accession>
<name>A0A8J5MCQ2_9STRA</name>
<dbReference type="EMBL" id="JAENGY010000068">
    <property type="protein sequence ID" value="KAG6975318.1"/>
    <property type="molecule type" value="Genomic_DNA"/>
</dbReference>
<evidence type="ECO:0000313" key="1">
    <source>
        <dbReference type="EMBL" id="KAG6975318.1"/>
    </source>
</evidence>
<keyword evidence="2" id="KW-1185">Reference proteome</keyword>
<reference evidence="1" key="1">
    <citation type="submission" date="2021-01" db="EMBL/GenBank/DDBJ databases">
        <title>Phytophthora aleatoria, a newly-described species from Pinus radiata is distinct from Phytophthora cactorum isolates based on comparative genomics.</title>
        <authorList>
            <person name="Mcdougal R."/>
            <person name="Panda P."/>
            <person name="Williams N."/>
            <person name="Studholme D.J."/>
        </authorList>
    </citation>
    <scope>NUCLEOTIDE SEQUENCE</scope>
    <source>
        <strain evidence="1">NZFS 4037</strain>
    </source>
</reference>
<evidence type="ECO:0000313" key="2">
    <source>
        <dbReference type="Proteomes" id="UP000709295"/>
    </source>
</evidence>
<organism evidence="1 2">
    <name type="scientific">Phytophthora aleatoria</name>
    <dbReference type="NCBI Taxonomy" id="2496075"/>
    <lineage>
        <taxon>Eukaryota</taxon>
        <taxon>Sar</taxon>
        <taxon>Stramenopiles</taxon>
        <taxon>Oomycota</taxon>
        <taxon>Peronosporomycetes</taxon>
        <taxon>Peronosporales</taxon>
        <taxon>Peronosporaceae</taxon>
        <taxon>Phytophthora</taxon>
    </lineage>
</organism>
<dbReference type="AlphaFoldDB" id="A0A8J5MCQ2"/>
<comment type="caution">
    <text evidence="1">The sequence shown here is derived from an EMBL/GenBank/DDBJ whole genome shotgun (WGS) entry which is preliminary data.</text>
</comment>
<gene>
    <name evidence="1" type="ORF">JG688_00002531</name>
</gene>
<protein>
    <submittedName>
        <fullName evidence="1">Uncharacterized protein</fullName>
    </submittedName>
</protein>
<proteinExistence type="predicted"/>
<dbReference type="Proteomes" id="UP000709295">
    <property type="component" value="Unassembled WGS sequence"/>
</dbReference>
<sequence length="137" mass="15353">MVYGDIGLLEDAPFHENEQEVFCPLILDDARDVSVATARPSVAQNDDFGVSWPENVTKLILQVYWRLLPRACKNATLNVFCAENNGSLKGRCFNTAYEFGGVELMKGNFGLGVRATDNGCSNWRVHGEAHNARFWKR</sequence>